<feature type="signal peptide" evidence="6">
    <location>
        <begin position="1"/>
        <end position="32"/>
    </location>
</feature>
<proteinExistence type="inferred from homology"/>
<dbReference type="EMBL" id="CP001804">
    <property type="protein sequence ID" value="ACY14534.1"/>
    <property type="molecule type" value="Genomic_DNA"/>
</dbReference>
<dbReference type="OrthoDB" id="9768470at2"/>
<evidence type="ECO:0000256" key="5">
    <source>
        <dbReference type="SAM" id="MobiDB-lite"/>
    </source>
</evidence>
<feature type="chain" id="PRO_5003010556" evidence="6">
    <location>
        <begin position="33"/>
        <end position="1003"/>
    </location>
</feature>
<keyword evidence="4" id="KW-0798">TonB box</keyword>
<feature type="domain" description="TonB-dependent receptor plug" evidence="8">
    <location>
        <begin position="226"/>
        <end position="315"/>
    </location>
</feature>
<dbReference type="HOGENOM" id="CLU_006935_0_0_7"/>
<dbReference type="PROSITE" id="PS51257">
    <property type="entry name" value="PROKAR_LIPOPROTEIN"/>
    <property type="match status" value="1"/>
</dbReference>
<evidence type="ECO:0000313" key="9">
    <source>
        <dbReference type="EMBL" id="ACY14534.1"/>
    </source>
</evidence>
<feature type="domain" description="TonB-dependent receptor-like beta-barrel" evidence="7">
    <location>
        <begin position="517"/>
        <end position="972"/>
    </location>
</feature>
<evidence type="ECO:0000256" key="2">
    <source>
        <dbReference type="ARBA" id="ARBA00023136"/>
    </source>
</evidence>
<dbReference type="InterPro" id="IPR012910">
    <property type="entry name" value="Plug_dom"/>
</dbReference>
<sequence>MIPTRRSRFPHTSTASLACALALAALGGPAQAQNAPDAPAAAAGEGDSSLPEGVETLPLEEGVDIDAINPPADARPPAPAPRPAAAPATAPATAPAAAPAAVASPATTPAVVSAIEGVVGTVVDDTGEPLIAALVQVVEGGSTYVETDETGSFELSLPPGQYTLELSFPMFDTRRYELRVEPGQATTLAAVLPLSAEALEVIEITGTINRKSEDAQLQIRKSSVVVSDVLSSQEISRSPDSSASDAVKRVPSVTLDDGKYIVIRGLGGRYVSVLLNGVTLPSPEPDRQAVPLDLFPTGLLSNLTVLKSYSSELPGVFGGGALQIDTNAYPVDFELKLKASTSVDSSATFGGINGQPGGALDFFGYDDGYRGLPGAIPGDMPVDAMADADRESAGEAFANNWELEERSAMPNLSLGGEIGDTLEVGGRRLGYLGAVSFGHKSDAVENVTSKTRLSDGMLGYRETLDGTIGVEEATLSALGNVGYEFGPGHSMNVIGIYTHNGEAVSSFVSGYNETDGENVEQTRLQFVERALTFTQLTGSHRFSQASGLQVDWQGNASFSSRSEPDTRDITYNINNTGTRIYKNQPGSGERFFADLEQRSLGGGLDFKLPLTGVILRAGGAAQHTERDFLGRRFRYRYDTLSGDPAVRELSPSELFRPENIGPTSDGTHSLYLVESTQENDGYAGTLDVFATYASADVRVSEDLRFIAGARFEFSDQELSSGNPTAMSGEAESIARTDPALLPSANLVYALGEQMNLRGAYSYTLARPQFRELAPFLYYDPIERVTLEGNPELAMTRIHNAGLRWEWFAAAREVFAISGFYKRFEDPIEKIIYNAAGSRTFDNAQSADAFGAEVEARMSLGRFTPALDRLRVGVNLSLIRSSVELSEMQQGVLTSRERPMQGQAPYVVNFNATYDNPDLVEATLLYNVIGPNITDVASQGLPDVYAEPYHKLDLVLRRGLSDGLKLKVAAQNLLNARIERTQGDLAILSYDPGMSLSLGLEWVP</sequence>
<name>D0LFT2_HALO1</name>
<dbReference type="Gene3D" id="2.170.130.10">
    <property type="entry name" value="TonB-dependent receptor, plug domain"/>
    <property type="match status" value="1"/>
</dbReference>
<evidence type="ECO:0000256" key="3">
    <source>
        <dbReference type="ARBA" id="ARBA00023237"/>
    </source>
</evidence>
<dbReference type="PANTHER" id="PTHR40980">
    <property type="entry name" value="PLUG DOMAIN-CONTAINING PROTEIN"/>
    <property type="match status" value="1"/>
</dbReference>
<keyword evidence="10" id="KW-1185">Reference proteome</keyword>
<evidence type="ECO:0000256" key="4">
    <source>
        <dbReference type="RuleBase" id="RU003357"/>
    </source>
</evidence>
<dbReference type="SUPFAM" id="SSF49464">
    <property type="entry name" value="Carboxypeptidase regulatory domain-like"/>
    <property type="match status" value="1"/>
</dbReference>
<keyword evidence="3" id="KW-0998">Cell outer membrane</keyword>
<dbReference type="STRING" id="502025.Hoch_1988"/>
<dbReference type="AlphaFoldDB" id="D0LFT2"/>
<evidence type="ECO:0000259" key="7">
    <source>
        <dbReference type="Pfam" id="PF00593"/>
    </source>
</evidence>
<dbReference type="Proteomes" id="UP000001880">
    <property type="component" value="Chromosome"/>
</dbReference>
<evidence type="ECO:0000259" key="8">
    <source>
        <dbReference type="Pfam" id="PF07715"/>
    </source>
</evidence>
<dbReference type="Gene3D" id="2.60.40.1120">
    <property type="entry name" value="Carboxypeptidase-like, regulatory domain"/>
    <property type="match status" value="1"/>
</dbReference>
<dbReference type="SUPFAM" id="SSF56935">
    <property type="entry name" value="Porins"/>
    <property type="match status" value="1"/>
</dbReference>
<keyword evidence="6" id="KW-0732">Signal</keyword>
<protein>
    <submittedName>
        <fullName evidence="9">TonB-dependent receptor plug</fullName>
    </submittedName>
</protein>
<dbReference type="InterPro" id="IPR037066">
    <property type="entry name" value="Plug_dom_sf"/>
</dbReference>
<comment type="subcellular location">
    <subcellularLocation>
        <location evidence="1 4">Cell outer membrane</location>
    </subcellularLocation>
</comment>
<feature type="region of interest" description="Disordered" evidence="5">
    <location>
        <begin position="66"/>
        <end position="91"/>
    </location>
</feature>
<organism evidence="9 10">
    <name type="scientific">Haliangium ochraceum (strain DSM 14365 / JCM 11303 / SMP-2)</name>
    <dbReference type="NCBI Taxonomy" id="502025"/>
    <lineage>
        <taxon>Bacteria</taxon>
        <taxon>Pseudomonadati</taxon>
        <taxon>Myxococcota</taxon>
        <taxon>Polyangia</taxon>
        <taxon>Haliangiales</taxon>
        <taxon>Kofleriaceae</taxon>
        <taxon>Haliangium</taxon>
    </lineage>
</organism>
<dbReference type="eggNOG" id="COG1629">
    <property type="taxonomic scope" value="Bacteria"/>
</dbReference>
<dbReference type="PANTHER" id="PTHR40980:SF5">
    <property type="entry name" value="TONB-DEPENDENT RECEPTOR"/>
    <property type="match status" value="1"/>
</dbReference>
<keyword evidence="2 4" id="KW-0472">Membrane</keyword>
<dbReference type="InterPro" id="IPR000531">
    <property type="entry name" value="Beta-barrel_TonB"/>
</dbReference>
<feature type="compositionally biased region" description="Pro residues" evidence="5">
    <location>
        <begin position="73"/>
        <end position="84"/>
    </location>
</feature>
<accession>D0LFT2</accession>
<comment type="similarity">
    <text evidence="4">Belongs to the TonB-dependent receptor family.</text>
</comment>
<evidence type="ECO:0000313" key="10">
    <source>
        <dbReference type="Proteomes" id="UP000001880"/>
    </source>
</evidence>
<evidence type="ECO:0000256" key="6">
    <source>
        <dbReference type="SAM" id="SignalP"/>
    </source>
</evidence>
<dbReference type="Pfam" id="PF07715">
    <property type="entry name" value="Plug"/>
    <property type="match status" value="1"/>
</dbReference>
<dbReference type="InterPro" id="IPR036942">
    <property type="entry name" value="Beta-barrel_TonB_sf"/>
</dbReference>
<dbReference type="Gene3D" id="2.40.170.20">
    <property type="entry name" value="TonB-dependent receptor, beta-barrel domain"/>
    <property type="match status" value="1"/>
</dbReference>
<feature type="compositionally biased region" description="Low complexity" evidence="5">
    <location>
        <begin position="30"/>
        <end position="44"/>
    </location>
</feature>
<evidence type="ECO:0000256" key="1">
    <source>
        <dbReference type="ARBA" id="ARBA00004442"/>
    </source>
</evidence>
<dbReference type="KEGG" id="hoh:Hoch_1988"/>
<dbReference type="RefSeq" id="WP_012827142.1">
    <property type="nucleotide sequence ID" value="NC_013440.1"/>
</dbReference>
<dbReference type="GO" id="GO:0009279">
    <property type="term" value="C:cell outer membrane"/>
    <property type="evidence" value="ECO:0007669"/>
    <property type="project" value="UniProtKB-SubCell"/>
</dbReference>
<gene>
    <name evidence="9" type="ordered locus">Hoch_1988</name>
</gene>
<reference evidence="9 10" key="1">
    <citation type="journal article" date="2010" name="Stand. Genomic Sci.">
        <title>Complete genome sequence of Haliangium ochraceum type strain (SMP-2).</title>
        <authorList>
            <consortium name="US DOE Joint Genome Institute (JGI-PGF)"/>
            <person name="Ivanova N."/>
            <person name="Daum C."/>
            <person name="Lang E."/>
            <person name="Abt B."/>
            <person name="Kopitz M."/>
            <person name="Saunders E."/>
            <person name="Lapidus A."/>
            <person name="Lucas S."/>
            <person name="Glavina Del Rio T."/>
            <person name="Nolan M."/>
            <person name="Tice H."/>
            <person name="Copeland A."/>
            <person name="Cheng J.F."/>
            <person name="Chen F."/>
            <person name="Bruce D."/>
            <person name="Goodwin L."/>
            <person name="Pitluck S."/>
            <person name="Mavromatis K."/>
            <person name="Pati A."/>
            <person name="Mikhailova N."/>
            <person name="Chen A."/>
            <person name="Palaniappan K."/>
            <person name="Land M."/>
            <person name="Hauser L."/>
            <person name="Chang Y.J."/>
            <person name="Jeffries C.D."/>
            <person name="Detter J.C."/>
            <person name="Brettin T."/>
            <person name="Rohde M."/>
            <person name="Goker M."/>
            <person name="Bristow J."/>
            <person name="Markowitz V."/>
            <person name="Eisen J.A."/>
            <person name="Hugenholtz P."/>
            <person name="Kyrpides N.C."/>
            <person name="Klenk H.P."/>
        </authorList>
    </citation>
    <scope>NUCLEOTIDE SEQUENCE [LARGE SCALE GENOMIC DNA]</scope>
    <source>
        <strain evidence="10">DSM 14365 / CIP 107738 / JCM 11303 / AJ 13395 / SMP-2</strain>
    </source>
</reference>
<feature type="region of interest" description="Disordered" evidence="5">
    <location>
        <begin position="30"/>
        <end position="54"/>
    </location>
</feature>
<dbReference type="eggNOG" id="COG4771">
    <property type="taxonomic scope" value="Bacteria"/>
</dbReference>
<dbReference type="InterPro" id="IPR008969">
    <property type="entry name" value="CarboxyPept-like_regulatory"/>
</dbReference>
<dbReference type="Pfam" id="PF13620">
    <property type="entry name" value="CarboxypepD_reg"/>
    <property type="match status" value="1"/>
</dbReference>
<keyword evidence="9" id="KW-0675">Receptor</keyword>
<dbReference type="Pfam" id="PF00593">
    <property type="entry name" value="TonB_dep_Rec_b-barrel"/>
    <property type="match status" value="1"/>
</dbReference>